<keyword evidence="3" id="KW-1185">Reference proteome</keyword>
<proteinExistence type="predicted"/>
<evidence type="ECO:0000256" key="1">
    <source>
        <dbReference type="SAM" id="Phobius"/>
    </source>
</evidence>
<keyword evidence="1" id="KW-0812">Transmembrane</keyword>
<sequence length="179" mass="19826">MRREAPQGISVRELLSPFGRVRLWPAVGAVALAVFAWAFAYVGGVDFALWQLVLLAVAALLAYSVVSGMRADTEPAPELRVHTVNEPSWRPFADVNRWEDRFIFAEAKPGRFATTNAKQQLTELAAERLRLRRGLSLDGQPEECRAVLGERTYLFLTGPVPDCPSPQQLGAHLTAIEEI</sequence>
<comment type="caution">
    <text evidence="2">The sequence shown here is derived from an EMBL/GenBank/DDBJ whole genome shotgun (WGS) entry which is preliminary data.</text>
</comment>
<feature type="transmembrane region" description="Helical" evidence="1">
    <location>
        <begin position="21"/>
        <end position="42"/>
    </location>
</feature>
<keyword evidence="1" id="KW-0472">Membrane</keyword>
<dbReference type="OrthoDB" id="5189170at2"/>
<dbReference type="AlphaFoldDB" id="A0A2T0UE19"/>
<dbReference type="EMBL" id="PVTJ01000010">
    <property type="protein sequence ID" value="PRY56124.1"/>
    <property type="molecule type" value="Genomic_DNA"/>
</dbReference>
<feature type="transmembrane region" description="Helical" evidence="1">
    <location>
        <begin position="48"/>
        <end position="66"/>
    </location>
</feature>
<gene>
    <name evidence="2" type="ORF">B0I28_1106</name>
</gene>
<dbReference type="RefSeq" id="WP_146148198.1">
    <property type="nucleotide sequence ID" value="NZ_PVTJ01000010.1"/>
</dbReference>
<keyword evidence="1" id="KW-1133">Transmembrane helix</keyword>
<name>A0A2T0UE19_9ACTN</name>
<accession>A0A2T0UE19</accession>
<organism evidence="2 3">
    <name type="scientific">Glycomyces artemisiae</name>
    <dbReference type="NCBI Taxonomy" id="1076443"/>
    <lineage>
        <taxon>Bacteria</taxon>
        <taxon>Bacillati</taxon>
        <taxon>Actinomycetota</taxon>
        <taxon>Actinomycetes</taxon>
        <taxon>Glycomycetales</taxon>
        <taxon>Glycomycetaceae</taxon>
        <taxon>Glycomyces</taxon>
    </lineage>
</organism>
<protein>
    <submittedName>
        <fullName evidence="2">Uncharacterized protein</fullName>
    </submittedName>
</protein>
<evidence type="ECO:0000313" key="2">
    <source>
        <dbReference type="EMBL" id="PRY56124.1"/>
    </source>
</evidence>
<dbReference type="Proteomes" id="UP000238176">
    <property type="component" value="Unassembled WGS sequence"/>
</dbReference>
<reference evidence="2 3" key="1">
    <citation type="submission" date="2018-03" db="EMBL/GenBank/DDBJ databases">
        <title>Genomic Encyclopedia of Type Strains, Phase III (KMG-III): the genomes of soil and plant-associated and newly described type strains.</title>
        <authorList>
            <person name="Whitman W."/>
        </authorList>
    </citation>
    <scope>NUCLEOTIDE SEQUENCE [LARGE SCALE GENOMIC DNA]</scope>
    <source>
        <strain evidence="2 3">CGMCC 4.7067</strain>
    </source>
</reference>
<evidence type="ECO:0000313" key="3">
    <source>
        <dbReference type="Proteomes" id="UP000238176"/>
    </source>
</evidence>